<reference evidence="2" key="1">
    <citation type="journal article" date="2023" name="Plant Biotechnol. J.">
        <title>Chromosome-level wild Hevea brasiliensis genome provides new tools for genomic-assisted breeding and valuable loci to elevate rubber yield.</title>
        <authorList>
            <person name="Cheng H."/>
            <person name="Song X."/>
            <person name="Hu Y."/>
            <person name="Wu T."/>
            <person name="Yang Q."/>
            <person name="An Z."/>
            <person name="Feng S."/>
            <person name="Deng Z."/>
            <person name="Wu W."/>
            <person name="Zeng X."/>
            <person name="Tu M."/>
            <person name="Wang X."/>
            <person name="Huang H."/>
        </authorList>
    </citation>
    <scope>NUCLEOTIDE SEQUENCE</scope>
    <source>
        <strain evidence="2">MT/VB/25A 57/8</strain>
    </source>
</reference>
<dbReference type="SUPFAM" id="SSF53098">
    <property type="entry name" value="Ribonuclease H-like"/>
    <property type="match status" value="1"/>
</dbReference>
<gene>
    <name evidence="2" type="ORF">P3X46_008594</name>
</gene>
<name>A0ABQ9MMM6_HEVBR</name>
<comment type="caution">
    <text evidence="2">The sequence shown here is derived from an EMBL/GenBank/DDBJ whole genome shotgun (WGS) entry which is preliminary data.</text>
</comment>
<dbReference type="InterPro" id="IPR036397">
    <property type="entry name" value="RNaseH_sf"/>
</dbReference>
<sequence>MWHIWKRRNCWVFRKQHIEFQEVVNTTINHHDDYYTTQVINQNPQTSSSTVQSALIPPPMGVIKINFSAATNKHQQYGSIATFASDHHSLPCGWACRRIVGISNPLILESLACREALILAKAKGFSNVIIEGDSQVLIRAIQGSTTVVEIQGILHDIRHLSKMFPHVDFSFVRRECNQAAHSLVSKALRDPSFSCNPLAQLIFVSYALPP</sequence>
<dbReference type="Proteomes" id="UP001174677">
    <property type="component" value="Chromosome 5"/>
</dbReference>
<evidence type="ECO:0000313" key="3">
    <source>
        <dbReference type="Proteomes" id="UP001174677"/>
    </source>
</evidence>
<dbReference type="InterPro" id="IPR052929">
    <property type="entry name" value="RNase_H-like_EbsB-rel"/>
</dbReference>
<dbReference type="Pfam" id="PF13456">
    <property type="entry name" value="RVT_3"/>
    <property type="match status" value="1"/>
</dbReference>
<dbReference type="CDD" id="cd06222">
    <property type="entry name" value="RNase_H_like"/>
    <property type="match status" value="1"/>
</dbReference>
<evidence type="ECO:0000313" key="2">
    <source>
        <dbReference type="EMBL" id="KAJ9180336.1"/>
    </source>
</evidence>
<dbReference type="InterPro" id="IPR044730">
    <property type="entry name" value="RNase_H-like_dom_plant"/>
</dbReference>
<organism evidence="2 3">
    <name type="scientific">Hevea brasiliensis</name>
    <name type="common">Para rubber tree</name>
    <name type="synonym">Siphonia brasiliensis</name>
    <dbReference type="NCBI Taxonomy" id="3981"/>
    <lineage>
        <taxon>Eukaryota</taxon>
        <taxon>Viridiplantae</taxon>
        <taxon>Streptophyta</taxon>
        <taxon>Embryophyta</taxon>
        <taxon>Tracheophyta</taxon>
        <taxon>Spermatophyta</taxon>
        <taxon>Magnoliopsida</taxon>
        <taxon>eudicotyledons</taxon>
        <taxon>Gunneridae</taxon>
        <taxon>Pentapetalae</taxon>
        <taxon>rosids</taxon>
        <taxon>fabids</taxon>
        <taxon>Malpighiales</taxon>
        <taxon>Euphorbiaceae</taxon>
        <taxon>Crotonoideae</taxon>
        <taxon>Micrandreae</taxon>
        <taxon>Hevea</taxon>
    </lineage>
</organism>
<dbReference type="InterPro" id="IPR012337">
    <property type="entry name" value="RNaseH-like_sf"/>
</dbReference>
<accession>A0ABQ9MMM6</accession>
<proteinExistence type="predicted"/>
<feature type="domain" description="RNase H type-1" evidence="1">
    <location>
        <begin position="66"/>
        <end position="187"/>
    </location>
</feature>
<dbReference type="PANTHER" id="PTHR47074">
    <property type="entry name" value="BNAC02G40300D PROTEIN"/>
    <property type="match status" value="1"/>
</dbReference>
<dbReference type="PANTHER" id="PTHR47074:SF61">
    <property type="entry name" value="RNASE H TYPE-1 DOMAIN-CONTAINING PROTEIN"/>
    <property type="match status" value="1"/>
</dbReference>
<evidence type="ECO:0000259" key="1">
    <source>
        <dbReference type="Pfam" id="PF13456"/>
    </source>
</evidence>
<keyword evidence="3" id="KW-1185">Reference proteome</keyword>
<dbReference type="EMBL" id="JARPOI010000005">
    <property type="protein sequence ID" value="KAJ9180336.1"/>
    <property type="molecule type" value="Genomic_DNA"/>
</dbReference>
<protein>
    <recommendedName>
        <fullName evidence="1">RNase H type-1 domain-containing protein</fullName>
    </recommendedName>
</protein>
<dbReference type="Gene3D" id="3.30.420.10">
    <property type="entry name" value="Ribonuclease H-like superfamily/Ribonuclease H"/>
    <property type="match status" value="1"/>
</dbReference>
<dbReference type="InterPro" id="IPR002156">
    <property type="entry name" value="RNaseH_domain"/>
</dbReference>